<gene>
    <name evidence="1" type="ORF">AVEN_9811_1</name>
</gene>
<keyword evidence="2" id="KW-1185">Reference proteome</keyword>
<organism evidence="1 2">
    <name type="scientific">Araneus ventricosus</name>
    <name type="common">Orbweaver spider</name>
    <name type="synonym">Epeira ventricosa</name>
    <dbReference type="NCBI Taxonomy" id="182803"/>
    <lineage>
        <taxon>Eukaryota</taxon>
        <taxon>Metazoa</taxon>
        <taxon>Ecdysozoa</taxon>
        <taxon>Arthropoda</taxon>
        <taxon>Chelicerata</taxon>
        <taxon>Arachnida</taxon>
        <taxon>Araneae</taxon>
        <taxon>Araneomorphae</taxon>
        <taxon>Entelegynae</taxon>
        <taxon>Araneoidea</taxon>
        <taxon>Araneidae</taxon>
        <taxon>Araneus</taxon>
    </lineage>
</organism>
<reference evidence="1 2" key="1">
    <citation type="journal article" date="2019" name="Sci. Rep.">
        <title>Orb-weaving spider Araneus ventricosus genome elucidates the spidroin gene catalogue.</title>
        <authorList>
            <person name="Kono N."/>
            <person name="Nakamura H."/>
            <person name="Ohtoshi R."/>
            <person name="Moran D.A.P."/>
            <person name="Shinohara A."/>
            <person name="Yoshida Y."/>
            <person name="Fujiwara M."/>
            <person name="Mori M."/>
            <person name="Tomita M."/>
            <person name="Arakawa K."/>
        </authorList>
    </citation>
    <scope>NUCLEOTIDE SEQUENCE [LARGE SCALE GENOMIC DNA]</scope>
</reference>
<dbReference type="Proteomes" id="UP000499080">
    <property type="component" value="Unassembled WGS sequence"/>
</dbReference>
<accession>A0A4Y2ENU0</accession>
<proteinExistence type="predicted"/>
<dbReference type="EMBL" id="BGPR01000671">
    <property type="protein sequence ID" value="GBM30932.1"/>
    <property type="molecule type" value="Genomic_DNA"/>
</dbReference>
<dbReference type="OrthoDB" id="6751875at2759"/>
<sequence>MASYFNIKNFLQNIVNIYPSAFQTFKPNTRLDIFFNEYMSKSMQDYNKIWPVMKIIFTLSHGKASIERGFSTNKKIEVENMTQESYVARRIVCDAINPLSGSVFFLKRFKKRAAAELLSVLKVSSSQQKIFPKVQQIKSLPPSPELWP</sequence>
<evidence type="ECO:0000313" key="1">
    <source>
        <dbReference type="EMBL" id="GBM30932.1"/>
    </source>
</evidence>
<dbReference type="AlphaFoldDB" id="A0A4Y2ENU0"/>
<protein>
    <submittedName>
        <fullName evidence="1">Uncharacterized protein</fullName>
    </submittedName>
</protein>
<comment type="caution">
    <text evidence="1">The sequence shown here is derived from an EMBL/GenBank/DDBJ whole genome shotgun (WGS) entry which is preliminary data.</text>
</comment>
<evidence type="ECO:0000313" key="2">
    <source>
        <dbReference type="Proteomes" id="UP000499080"/>
    </source>
</evidence>
<name>A0A4Y2ENU0_ARAVE</name>